<reference evidence="3" key="1">
    <citation type="submission" date="2014-11" db="EMBL/GenBank/DDBJ databases">
        <authorList>
            <person name="Wibberg D."/>
        </authorList>
    </citation>
    <scope>NUCLEOTIDE SEQUENCE [LARGE SCALE GENOMIC DNA]</scope>
    <source>
        <strain evidence="3">L3</strain>
    </source>
</reference>
<keyword evidence="1" id="KW-0472">Membrane</keyword>
<feature type="transmembrane region" description="Helical" evidence="1">
    <location>
        <begin position="207"/>
        <end position="226"/>
    </location>
</feature>
<evidence type="ECO:0000313" key="3">
    <source>
        <dbReference type="Proteomes" id="UP000032809"/>
    </source>
</evidence>
<dbReference type="EMBL" id="LN824141">
    <property type="protein sequence ID" value="CEP77864.1"/>
    <property type="molecule type" value="Genomic_DNA"/>
</dbReference>
<evidence type="ECO:0000313" key="2">
    <source>
        <dbReference type="EMBL" id="CEP77864.1"/>
    </source>
</evidence>
<evidence type="ECO:0008006" key="4">
    <source>
        <dbReference type="Google" id="ProtNLM"/>
    </source>
</evidence>
<dbReference type="STRING" id="1006576.DTL3_0544"/>
<feature type="transmembrane region" description="Helical" evidence="1">
    <location>
        <begin position="133"/>
        <end position="154"/>
    </location>
</feature>
<organism evidence="2 3">
    <name type="scientific">Defluviitoga tunisiensis</name>
    <dbReference type="NCBI Taxonomy" id="1006576"/>
    <lineage>
        <taxon>Bacteria</taxon>
        <taxon>Thermotogati</taxon>
        <taxon>Thermotogota</taxon>
        <taxon>Thermotogae</taxon>
        <taxon>Petrotogales</taxon>
        <taxon>Petrotogaceae</taxon>
        <taxon>Defluviitoga</taxon>
    </lineage>
</organism>
<dbReference type="HOGENOM" id="CLU_1179338_0_0_0"/>
<keyword evidence="1" id="KW-0812">Transmembrane</keyword>
<dbReference type="Proteomes" id="UP000032809">
    <property type="component" value="Chromosome I"/>
</dbReference>
<feature type="transmembrane region" description="Helical" evidence="1">
    <location>
        <begin position="15"/>
        <end position="36"/>
    </location>
</feature>
<dbReference type="RefSeq" id="WP_045087416.1">
    <property type="nucleotide sequence ID" value="NZ_LN824141.1"/>
</dbReference>
<proteinExistence type="predicted"/>
<evidence type="ECO:0000256" key="1">
    <source>
        <dbReference type="SAM" id="Phobius"/>
    </source>
</evidence>
<accession>A0A0C7P1K9</accession>
<feature type="transmembrane region" description="Helical" evidence="1">
    <location>
        <begin position="161"/>
        <end position="182"/>
    </location>
</feature>
<name>A0A0C7P1K9_DEFTU</name>
<keyword evidence="1" id="KW-1133">Transmembrane helix</keyword>
<dbReference type="AlphaFoldDB" id="A0A0C7P1K9"/>
<protein>
    <recommendedName>
        <fullName evidence="4">DUF4203 domain-containing protein</fullName>
    </recommendedName>
</protein>
<gene>
    <name evidence="2" type="ORF">DTL3_0544</name>
</gene>
<feature type="transmembrane region" description="Helical" evidence="1">
    <location>
        <begin position="74"/>
        <end position="94"/>
    </location>
</feature>
<dbReference type="KEGG" id="dtn:DTL3_0544"/>
<feature type="transmembrane region" description="Helical" evidence="1">
    <location>
        <begin position="43"/>
        <end position="62"/>
    </location>
</feature>
<keyword evidence="3" id="KW-1185">Reference proteome</keyword>
<feature type="transmembrane region" description="Helical" evidence="1">
    <location>
        <begin position="101"/>
        <end position="121"/>
    </location>
</feature>
<dbReference type="OrthoDB" id="49319at2"/>
<sequence>MYIQDFDFNNVFANLYYLLTNSIYIILPISIFLLFFSKVSSKISIFLIGVYASYSVLIPYLLKIEFVGNFINNFYDYSFFIYLILSVLFGFIFYQLFKIGFFIGGFLLGGLAGYSIGTLIISTNNEWLKNIPFPISYIPWIIFLILGFVIAFVFAKNYEIILAVLSVLFGAFILSFYIIYLLEKYAGIIIGNNSLIKSFTELSQPEFLSMLIIFIILISVGFYIIYKTNQKAHNKYAK</sequence>